<keyword evidence="2" id="KW-1185">Reference proteome</keyword>
<dbReference type="EMBL" id="BAABIE010000008">
    <property type="protein sequence ID" value="GAA4749811.1"/>
    <property type="molecule type" value="Genomic_DNA"/>
</dbReference>
<name>A0ABP8Z8U9_9ACTN</name>
<organism evidence="1 2">
    <name type="scientific">Gordonia alkaliphila</name>
    <dbReference type="NCBI Taxonomy" id="1053547"/>
    <lineage>
        <taxon>Bacteria</taxon>
        <taxon>Bacillati</taxon>
        <taxon>Actinomycetota</taxon>
        <taxon>Actinomycetes</taxon>
        <taxon>Mycobacteriales</taxon>
        <taxon>Gordoniaceae</taxon>
        <taxon>Gordonia</taxon>
    </lineage>
</organism>
<dbReference type="RefSeq" id="WP_345313411.1">
    <property type="nucleotide sequence ID" value="NZ_BAABIE010000008.1"/>
</dbReference>
<protein>
    <submittedName>
        <fullName evidence="1">Uncharacterized protein</fullName>
    </submittedName>
</protein>
<evidence type="ECO:0000313" key="1">
    <source>
        <dbReference type="EMBL" id="GAA4749811.1"/>
    </source>
</evidence>
<accession>A0ABP8Z8U9</accession>
<evidence type="ECO:0000313" key="2">
    <source>
        <dbReference type="Proteomes" id="UP001500822"/>
    </source>
</evidence>
<gene>
    <name evidence="1" type="ORF">GCM10023217_20220</name>
</gene>
<proteinExistence type="predicted"/>
<sequence>MVREAVVNEWVVALVDAYQLGDGGRVLQSLAEADEDEDLLLITVDAFLMTMASVAIREALSHSDSTEGSRSLAEWTHGVAAGRSGIRDLPIREWAGIICSAAGDLNAGIPTDTGRRVALFATLLSMFSEDGESALLPYQRLREESVNLSEAARLHLENTQWSFGPENA</sequence>
<comment type="caution">
    <text evidence="1">The sequence shown here is derived from an EMBL/GenBank/DDBJ whole genome shotgun (WGS) entry which is preliminary data.</text>
</comment>
<reference evidence="2" key="1">
    <citation type="journal article" date="2019" name="Int. J. Syst. Evol. Microbiol.">
        <title>The Global Catalogue of Microorganisms (GCM) 10K type strain sequencing project: providing services to taxonomists for standard genome sequencing and annotation.</title>
        <authorList>
            <consortium name="The Broad Institute Genomics Platform"/>
            <consortium name="The Broad Institute Genome Sequencing Center for Infectious Disease"/>
            <person name="Wu L."/>
            <person name="Ma J."/>
        </authorList>
    </citation>
    <scope>NUCLEOTIDE SEQUENCE [LARGE SCALE GENOMIC DNA]</scope>
    <source>
        <strain evidence="2">JCM 18077</strain>
    </source>
</reference>
<dbReference type="Proteomes" id="UP001500822">
    <property type="component" value="Unassembled WGS sequence"/>
</dbReference>